<feature type="region of interest" description="Disordered" evidence="6">
    <location>
        <begin position="235"/>
        <end position="274"/>
    </location>
</feature>
<feature type="domain" description="U3 small nucleolar RNA-associated protein 6 N-terminal" evidence="7">
    <location>
        <begin position="9"/>
        <end position="90"/>
    </location>
</feature>
<evidence type="ECO:0000256" key="5">
    <source>
        <dbReference type="ARBA" id="ARBA00023242"/>
    </source>
</evidence>
<evidence type="ECO:0000313" key="9">
    <source>
        <dbReference type="Proteomes" id="UP000827284"/>
    </source>
</evidence>
<comment type="similarity">
    <text evidence="2">Belongs to the UTP6 family.</text>
</comment>
<dbReference type="GO" id="GO:0030515">
    <property type="term" value="F:snoRNA binding"/>
    <property type="evidence" value="ECO:0007669"/>
    <property type="project" value="InterPro"/>
</dbReference>
<dbReference type="SMART" id="SM00386">
    <property type="entry name" value="HAT"/>
    <property type="match status" value="7"/>
</dbReference>
<evidence type="ECO:0000256" key="3">
    <source>
        <dbReference type="ARBA" id="ARBA00022552"/>
    </source>
</evidence>
<evidence type="ECO:0000256" key="4">
    <source>
        <dbReference type="ARBA" id="ARBA00022737"/>
    </source>
</evidence>
<dbReference type="Proteomes" id="UP000827284">
    <property type="component" value="Unassembled WGS sequence"/>
</dbReference>
<evidence type="ECO:0000256" key="2">
    <source>
        <dbReference type="ARBA" id="ARBA00010734"/>
    </source>
</evidence>
<evidence type="ECO:0000259" key="7">
    <source>
        <dbReference type="Pfam" id="PF08640"/>
    </source>
</evidence>
<dbReference type="PANTHER" id="PTHR23271:SF1">
    <property type="entry name" value="U3 SMALL NUCLEOLAR RNA-ASSOCIATED PROTEIN 6 HOMOLOG"/>
    <property type="match status" value="1"/>
</dbReference>
<gene>
    <name evidence="8" type="ORF">EMPS_11501</name>
</gene>
<dbReference type="Pfam" id="PF08640">
    <property type="entry name" value="U3_assoc_6"/>
    <property type="match status" value="1"/>
</dbReference>
<dbReference type="InterPro" id="IPR003107">
    <property type="entry name" value="HAT"/>
</dbReference>
<dbReference type="GO" id="GO:0032040">
    <property type="term" value="C:small-subunit processome"/>
    <property type="evidence" value="ECO:0007669"/>
    <property type="project" value="TreeGrafter"/>
</dbReference>
<reference evidence="8" key="2">
    <citation type="journal article" date="2022" name="Microbiol. Resour. Announc.">
        <title>Whole-Genome Sequence of Entomortierella parvispora E1425, a Mucoromycotan Fungus Associated with Burkholderiaceae-Related Endosymbiotic Bacteria.</title>
        <authorList>
            <person name="Herlambang A."/>
            <person name="Guo Y."/>
            <person name="Takashima Y."/>
            <person name="Narisawa K."/>
            <person name="Ohta H."/>
            <person name="Nishizawa T."/>
        </authorList>
    </citation>
    <scope>NUCLEOTIDE SEQUENCE</scope>
    <source>
        <strain evidence="8">E1425</strain>
    </source>
</reference>
<reference evidence="8" key="1">
    <citation type="submission" date="2021-11" db="EMBL/GenBank/DDBJ databases">
        <authorList>
            <person name="Herlambang A."/>
            <person name="Guo Y."/>
            <person name="Takashima Y."/>
            <person name="Nishizawa T."/>
        </authorList>
    </citation>
    <scope>NUCLEOTIDE SEQUENCE</scope>
    <source>
        <strain evidence="8">E1425</strain>
    </source>
</reference>
<feature type="compositionally biased region" description="Basic and acidic residues" evidence="6">
    <location>
        <begin position="261"/>
        <end position="274"/>
    </location>
</feature>
<dbReference type="InterPro" id="IPR055347">
    <property type="entry name" value="UTP6_N"/>
</dbReference>
<dbReference type="GO" id="GO:0000462">
    <property type="term" value="P:maturation of SSU-rRNA from tricistronic rRNA transcript (SSU-rRNA, 5.8S rRNA, LSU-rRNA)"/>
    <property type="evidence" value="ECO:0007669"/>
    <property type="project" value="InterPro"/>
</dbReference>
<dbReference type="InterPro" id="IPR011990">
    <property type="entry name" value="TPR-like_helical_dom_sf"/>
</dbReference>
<keyword evidence="9" id="KW-1185">Reference proteome</keyword>
<keyword evidence="4" id="KW-0677">Repeat</keyword>
<protein>
    <submittedName>
        <fullName evidence="8">U3 small nucleolar RNA-associated protein 6</fullName>
    </submittedName>
</protein>
<evidence type="ECO:0000256" key="6">
    <source>
        <dbReference type="SAM" id="MobiDB-lite"/>
    </source>
</evidence>
<dbReference type="SUPFAM" id="SSF48452">
    <property type="entry name" value="TPR-like"/>
    <property type="match status" value="2"/>
</dbReference>
<proteinExistence type="inferred from homology"/>
<dbReference type="Gene3D" id="1.25.40.10">
    <property type="entry name" value="Tetratricopeptide repeat domain"/>
    <property type="match status" value="2"/>
</dbReference>
<dbReference type="EMBL" id="BQFW01000015">
    <property type="protein sequence ID" value="GJJ79142.1"/>
    <property type="molecule type" value="Genomic_DNA"/>
</dbReference>
<name>A0A9P3HNR9_9FUNG</name>
<dbReference type="PANTHER" id="PTHR23271">
    <property type="entry name" value="HEPATOCELLULAR CARCINOMA-ASSOCIATED ANTIGEN 66"/>
    <property type="match status" value="1"/>
</dbReference>
<feature type="compositionally biased region" description="Basic residues" evidence="6">
    <location>
        <begin position="249"/>
        <end position="260"/>
    </location>
</feature>
<keyword evidence="3" id="KW-0698">rRNA processing</keyword>
<evidence type="ECO:0000256" key="1">
    <source>
        <dbReference type="ARBA" id="ARBA00004604"/>
    </source>
</evidence>
<evidence type="ECO:0000313" key="8">
    <source>
        <dbReference type="EMBL" id="GJJ79142.1"/>
    </source>
</evidence>
<comment type="caution">
    <text evidence="8">The sequence shown here is derived from an EMBL/GenBank/DDBJ whole genome shotgun (WGS) entry which is preliminary data.</text>
</comment>
<keyword evidence="5" id="KW-0539">Nucleus</keyword>
<dbReference type="OrthoDB" id="28112at2759"/>
<dbReference type="GO" id="GO:0034388">
    <property type="term" value="C:Pwp2p-containing subcomplex of 90S preribosome"/>
    <property type="evidence" value="ECO:0007669"/>
    <property type="project" value="TreeGrafter"/>
</dbReference>
<organism evidence="8 9">
    <name type="scientific">Entomortierella parvispora</name>
    <dbReference type="NCBI Taxonomy" id="205924"/>
    <lineage>
        <taxon>Eukaryota</taxon>
        <taxon>Fungi</taxon>
        <taxon>Fungi incertae sedis</taxon>
        <taxon>Mucoromycota</taxon>
        <taxon>Mortierellomycotina</taxon>
        <taxon>Mortierellomycetes</taxon>
        <taxon>Mortierellales</taxon>
        <taxon>Mortierellaceae</taxon>
        <taxon>Entomortierella</taxon>
    </lineage>
</organism>
<dbReference type="InterPro" id="IPR013949">
    <property type="entry name" value="Utp6"/>
</dbReference>
<comment type="subcellular location">
    <subcellularLocation>
        <location evidence="1">Nucleus</location>
        <location evidence="1">Nucleolus</location>
    </subcellularLocation>
</comment>
<accession>A0A9P3HNR9</accession>
<dbReference type="AlphaFoldDB" id="A0A9P3HNR9"/>
<sequence>MADTVRFYMEEMLPEMRDLEQKGLFTKKEITSILKRREKFEYALKRRIAKKADFLRYIEYEMNLDDLRRKRRARMVNTKQSISDYAGPRRIYFIFKRCLTKFSGDISIWLQYINFAKKTGASRTLGKIYAQVIQLHPMNEKMWILAAAWEWEENANIVAARVLLQRALRLNTTTESLWHEYFRLELVYIAKILARRQILGIDASTEEVEEDLLKDEEVDTDNMIKLPTVTGEEFAAFEKEDEEETTAGKPKKGSKNSNKKAKQEAKRAPLTEEKAEALKTEKNPVLRGEVAMVVFRNGIKEIPDSFSFRKGFLDIANSFIKPKPLQEDSIQAIYDTIDRDFKGLPEARALVARRSIDAYKVDDEGYAMGVAATVKEFWSCCEGGDVHMYELFVENMGEEHQKTQEENLKLYFSKTIDRIFSSASKKQIHSEKLYLLQINWLFSNSTLEVEALSKKALALLDKAVVQHPESAPLLLQQIRLVRTLSPSEQAATLPRIFARALKDHSERFEVWREYITFLRTAYREEEMTKEQVEEAFLEAIRITTTLLPDVTVERAEIGQIKQSVGAWFLDWVDNVEGIEGVRRVYRSLMKKSLPVLSIFIACIRLEKQHAEDEEDSSKEISLLYDKAIQVDEKNEDTYLSFLKYLNDTKQIEAANKILWRANRAVADKDAFSQRYQELLDGKWTEPTFGAVELEADMDMDVDESASEGEESS</sequence>